<evidence type="ECO:0000256" key="2">
    <source>
        <dbReference type="SAM" id="MobiDB-lite"/>
    </source>
</evidence>
<keyword evidence="5" id="KW-1185">Reference proteome</keyword>
<dbReference type="OrthoDB" id="552049at2759"/>
<feature type="region of interest" description="Disordered" evidence="2">
    <location>
        <begin position="349"/>
        <end position="373"/>
    </location>
</feature>
<dbReference type="HOGENOM" id="CLU_025145_3_1_1"/>
<dbReference type="CDD" id="cd06257">
    <property type="entry name" value="DnaJ"/>
    <property type="match status" value="1"/>
</dbReference>
<sequence>MVKETAYYELLGVEPDATSSEIKKAYRKKALSMLPEKHPSNIGANEKFQAIAEAYQVLHSKELREKYDKLGKEAAIPKKGFEDASEYFPTIFGGEGFKDWIGSFLLFQQMNESLDFLEEDLTQKQKEDKLLELDQKRHQNVKEEVKVLAEKLDHKLEKYYFAVKDGKVDKWVKKVEQEVEILKMQSFGIELLHTMALVYRTKANNFIASNNTLGVSKIFTKVRDGVRDFINNYNLISTNLSAQQTMEQLDETQAGKLTADERHKLESLMASKAVAVMWSVSKLELISKLRDVCNKILHDEEVSPKDRVVKAHGLLLIAEKFEKAKRSPEEAEEAKVFEKLLVNAEAREIHKKQNSKHHKKPSTSLNHTRNNHI</sequence>
<dbReference type="InterPro" id="IPR001623">
    <property type="entry name" value="DnaJ_domain"/>
</dbReference>
<organism evidence="4 5">
    <name type="scientific">Kazachstania africana (strain ATCC 22294 / BCRC 22015 / CBS 2517 / CECT 1963 / NBRC 1671 / NRRL Y-8276)</name>
    <name type="common">Yeast</name>
    <name type="synonym">Kluyveromyces africanus</name>
    <dbReference type="NCBI Taxonomy" id="1071382"/>
    <lineage>
        <taxon>Eukaryota</taxon>
        <taxon>Fungi</taxon>
        <taxon>Dikarya</taxon>
        <taxon>Ascomycota</taxon>
        <taxon>Saccharomycotina</taxon>
        <taxon>Saccharomycetes</taxon>
        <taxon>Saccharomycetales</taxon>
        <taxon>Saccharomycetaceae</taxon>
        <taxon>Kazachstania</taxon>
    </lineage>
</organism>
<dbReference type="InParanoid" id="H2AS88"/>
<reference evidence="4 5" key="1">
    <citation type="journal article" date="2011" name="Proc. Natl. Acad. Sci. U.S.A.">
        <title>Evolutionary erosion of yeast sex chromosomes by mating-type switching accidents.</title>
        <authorList>
            <person name="Gordon J.L."/>
            <person name="Armisen D."/>
            <person name="Proux-Wera E."/>
            <person name="Oheigeartaigh S.S."/>
            <person name="Byrne K.P."/>
            <person name="Wolfe K.H."/>
        </authorList>
    </citation>
    <scope>NUCLEOTIDE SEQUENCE [LARGE SCALE GENOMIC DNA]</scope>
    <source>
        <strain evidence="5">ATCC 22294 / BCRC 22015 / CBS 2517 / CECT 1963 / NBRC 1671 / NRRL Y-8276</strain>
    </source>
</reference>
<dbReference type="RefSeq" id="XP_003956373.1">
    <property type="nucleotide sequence ID" value="XM_003956324.1"/>
</dbReference>
<keyword evidence="1" id="KW-0175">Coiled coil</keyword>
<gene>
    <name evidence="4" type="primary">KAFR0C02450</name>
    <name evidence="4" type="ORF">KAFR_0C02450</name>
</gene>
<feature type="coiled-coil region" evidence="1">
    <location>
        <begin position="107"/>
        <end position="158"/>
    </location>
</feature>
<dbReference type="PANTHER" id="PTHR45006">
    <property type="entry name" value="DNAJ-LIKE PROTEIN 1"/>
    <property type="match status" value="1"/>
</dbReference>
<dbReference type="InterPro" id="IPR052814">
    <property type="entry name" value="Peroxisomal_DnaJ"/>
</dbReference>
<dbReference type="Gene3D" id="1.10.287.110">
    <property type="entry name" value="DnaJ domain"/>
    <property type="match status" value="1"/>
</dbReference>
<dbReference type="PRINTS" id="PR00625">
    <property type="entry name" value="JDOMAIN"/>
</dbReference>
<feature type="compositionally biased region" description="Basic residues" evidence="2">
    <location>
        <begin position="349"/>
        <end position="361"/>
    </location>
</feature>
<dbReference type="Pfam" id="PF00226">
    <property type="entry name" value="DnaJ"/>
    <property type="match status" value="1"/>
</dbReference>
<protein>
    <recommendedName>
        <fullName evidence="3">J domain-containing protein</fullName>
    </recommendedName>
</protein>
<accession>H2AS88</accession>
<dbReference type="STRING" id="1071382.H2AS88"/>
<feature type="compositionally biased region" description="Polar residues" evidence="2">
    <location>
        <begin position="362"/>
        <end position="373"/>
    </location>
</feature>
<dbReference type="SUPFAM" id="SSF46565">
    <property type="entry name" value="Chaperone J-domain"/>
    <property type="match status" value="1"/>
</dbReference>
<evidence type="ECO:0000259" key="3">
    <source>
        <dbReference type="PROSITE" id="PS50076"/>
    </source>
</evidence>
<dbReference type="SMART" id="SM00271">
    <property type="entry name" value="DnaJ"/>
    <property type="match status" value="1"/>
</dbReference>
<dbReference type="PANTHER" id="PTHR45006:SF2">
    <property type="entry name" value="PROTEIN CAJ1"/>
    <property type="match status" value="1"/>
</dbReference>
<dbReference type="Proteomes" id="UP000005220">
    <property type="component" value="Chromosome 3"/>
</dbReference>
<dbReference type="GO" id="GO:0016558">
    <property type="term" value="P:protein import into peroxisome matrix"/>
    <property type="evidence" value="ECO:0007669"/>
    <property type="project" value="TreeGrafter"/>
</dbReference>
<proteinExistence type="predicted"/>
<dbReference type="eggNOG" id="KOG0691">
    <property type="taxonomic scope" value="Eukaryota"/>
</dbReference>
<evidence type="ECO:0000313" key="4">
    <source>
        <dbReference type="EMBL" id="CCF57238.1"/>
    </source>
</evidence>
<dbReference type="AlphaFoldDB" id="H2AS88"/>
<dbReference type="GO" id="GO:0005829">
    <property type="term" value="C:cytosol"/>
    <property type="evidence" value="ECO:0007669"/>
    <property type="project" value="TreeGrafter"/>
</dbReference>
<name>H2AS88_KAZAF</name>
<dbReference type="InterPro" id="IPR036869">
    <property type="entry name" value="J_dom_sf"/>
</dbReference>
<dbReference type="InterPro" id="IPR026894">
    <property type="entry name" value="DnaJ_X"/>
</dbReference>
<dbReference type="EMBL" id="HE650823">
    <property type="protein sequence ID" value="CCF57238.1"/>
    <property type="molecule type" value="Genomic_DNA"/>
</dbReference>
<dbReference type="GeneID" id="13885157"/>
<dbReference type="PROSITE" id="PS50076">
    <property type="entry name" value="DNAJ_2"/>
    <property type="match status" value="1"/>
</dbReference>
<dbReference type="Pfam" id="PF14308">
    <property type="entry name" value="DnaJ-X"/>
    <property type="match status" value="1"/>
</dbReference>
<evidence type="ECO:0000256" key="1">
    <source>
        <dbReference type="SAM" id="Coils"/>
    </source>
</evidence>
<evidence type="ECO:0000313" key="5">
    <source>
        <dbReference type="Proteomes" id="UP000005220"/>
    </source>
</evidence>
<dbReference type="KEGG" id="kaf:KAFR_0C02450"/>
<feature type="domain" description="J" evidence="3">
    <location>
        <begin position="6"/>
        <end position="71"/>
    </location>
</feature>